<name>A0A6N8KV87_9SPHI</name>
<dbReference type="OrthoDB" id="9795554at2"/>
<comment type="caution">
    <text evidence="2">The sequence shown here is derived from an EMBL/GenBank/DDBJ whole genome shotgun (WGS) entry which is preliminary data.</text>
</comment>
<proteinExistence type="predicted"/>
<keyword evidence="3" id="KW-1185">Reference proteome</keyword>
<evidence type="ECO:0000313" key="3">
    <source>
        <dbReference type="Proteomes" id="UP000435036"/>
    </source>
</evidence>
<dbReference type="AlphaFoldDB" id="A0A6N8KV87"/>
<evidence type="ECO:0000259" key="1">
    <source>
        <dbReference type="Pfam" id="PF06439"/>
    </source>
</evidence>
<dbReference type="Proteomes" id="UP000435036">
    <property type="component" value="Unassembled WGS sequence"/>
</dbReference>
<gene>
    <name evidence="2" type="ORF">GQF63_03275</name>
</gene>
<feature type="domain" description="3-keto-alpha-glucoside-1,2-lyase/3-keto-2-hydroxy-glucal hydratase" evidence="1">
    <location>
        <begin position="15"/>
        <end position="220"/>
    </location>
</feature>
<organism evidence="2 3">
    <name type="scientific">Sphingobacterium humi</name>
    <dbReference type="NCBI Taxonomy" id="1796905"/>
    <lineage>
        <taxon>Bacteria</taxon>
        <taxon>Pseudomonadati</taxon>
        <taxon>Bacteroidota</taxon>
        <taxon>Sphingobacteriia</taxon>
        <taxon>Sphingobacteriales</taxon>
        <taxon>Sphingobacteriaceae</taxon>
        <taxon>Sphingobacterium</taxon>
    </lineage>
</organism>
<sequence>MLLPPQESLGQAQAGWESLFNGSDPGKHWVSVAGGTLPNAAWKVDQGTLRHEQGQRGGDLISKHVYKDFILELEFKLDKNANSGIKYFVAPLHTKSGKVELNGPEFQMIDDVNHESVKGGISPKTETGSVYLLYAPNAKKVFYGHGKWNKAKVVVRGKQVEHWLNGVKIVSYERGTSSFRALVAGTKFEMYQSGYGEAEYGHILLTDHQDGASFRNIRIKRL</sequence>
<dbReference type="GO" id="GO:0016787">
    <property type="term" value="F:hydrolase activity"/>
    <property type="evidence" value="ECO:0007669"/>
    <property type="project" value="InterPro"/>
</dbReference>
<dbReference type="Pfam" id="PF06439">
    <property type="entry name" value="3keto-disac_hyd"/>
    <property type="match status" value="1"/>
</dbReference>
<evidence type="ECO:0000313" key="2">
    <source>
        <dbReference type="EMBL" id="MVZ61037.1"/>
    </source>
</evidence>
<accession>A0A6N8KV87</accession>
<dbReference type="Gene3D" id="2.60.120.560">
    <property type="entry name" value="Exo-inulinase, domain 1"/>
    <property type="match status" value="1"/>
</dbReference>
<reference evidence="2 3" key="1">
    <citation type="submission" date="2019-12" db="EMBL/GenBank/DDBJ databases">
        <authorList>
            <person name="Dong K."/>
        </authorList>
    </citation>
    <scope>NUCLEOTIDE SEQUENCE [LARGE SCALE GENOMIC DNA]</scope>
    <source>
        <strain evidence="2 3">JCM 31225</strain>
    </source>
</reference>
<dbReference type="InterPro" id="IPR010496">
    <property type="entry name" value="AL/BT2_dom"/>
</dbReference>
<dbReference type="EMBL" id="WSQA01000002">
    <property type="protein sequence ID" value="MVZ61037.1"/>
    <property type="molecule type" value="Genomic_DNA"/>
</dbReference>
<protein>
    <submittedName>
        <fullName evidence="2">DUF1080 domain-containing protein</fullName>
    </submittedName>
</protein>